<evidence type="ECO:0000313" key="8">
    <source>
        <dbReference type="Proteomes" id="UP001620645"/>
    </source>
</evidence>
<dbReference type="EMBL" id="JBICCN010000329">
    <property type="protein sequence ID" value="KAL3076793.1"/>
    <property type="molecule type" value="Genomic_DNA"/>
</dbReference>
<name>A0ABD2IKS4_HETSC</name>
<protein>
    <recommendedName>
        <fullName evidence="6">ABC transmembrane type-1 domain-containing protein</fullName>
    </recommendedName>
</protein>
<dbReference type="PROSITE" id="PS50929">
    <property type="entry name" value="ABC_TM1F"/>
    <property type="match status" value="1"/>
</dbReference>
<dbReference type="PANTHER" id="PTHR24221">
    <property type="entry name" value="ATP-BINDING CASSETTE SUB-FAMILY B"/>
    <property type="match status" value="1"/>
</dbReference>
<evidence type="ECO:0000256" key="2">
    <source>
        <dbReference type="ARBA" id="ARBA00022692"/>
    </source>
</evidence>
<evidence type="ECO:0000313" key="7">
    <source>
        <dbReference type="EMBL" id="KAL3076793.1"/>
    </source>
</evidence>
<keyword evidence="8" id="KW-1185">Reference proteome</keyword>
<dbReference type="Pfam" id="PF00664">
    <property type="entry name" value="ABC_membrane"/>
    <property type="match status" value="1"/>
</dbReference>
<dbReference type="InterPro" id="IPR039421">
    <property type="entry name" value="Type_1_exporter"/>
</dbReference>
<dbReference type="GO" id="GO:0016020">
    <property type="term" value="C:membrane"/>
    <property type="evidence" value="ECO:0007669"/>
    <property type="project" value="UniProtKB-SubCell"/>
</dbReference>
<gene>
    <name evidence="7" type="ORF">niasHS_011530</name>
</gene>
<dbReference type="Gene3D" id="3.40.50.300">
    <property type="entry name" value="P-loop containing nucleotide triphosphate hydrolases"/>
    <property type="match status" value="1"/>
</dbReference>
<dbReference type="Gene3D" id="1.20.1560.10">
    <property type="entry name" value="ABC transporter type 1, transmembrane domain"/>
    <property type="match status" value="2"/>
</dbReference>
<evidence type="ECO:0000259" key="6">
    <source>
        <dbReference type="PROSITE" id="PS50929"/>
    </source>
</evidence>
<dbReference type="InterPro" id="IPR011527">
    <property type="entry name" value="ABC1_TM_dom"/>
</dbReference>
<evidence type="ECO:0000256" key="5">
    <source>
        <dbReference type="SAM" id="Phobius"/>
    </source>
</evidence>
<dbReference type="Gene3D" id="1.20.1270.280">
    <property type="match status" value="1"/>
</dbReference>
<dbReference type="Pfam" id="PF18199">
    <property type="entry name" value="Dynein_C"/>
    <property type="match status" value="1"/>
</dbReference>
<keyword evidence="3 5" id="KW-1133">Transmembrane helix</keyword>
<feature type="transmembrane region" description="Helical" evidence="5">
    <location>
        <begin position="325"/>
        <end position="345"/>
    </location>
</feature>
<evidence type="ECO:0000256" key="1">
    <source>
        <dbReference type="ARBA" id="ARBA00004141"/>
    </source>
</evidence>
<accession>A0ABD2IKS4</accession>
<evidence type="ECO:0000256" key="3">
    <source>
        <dbReference type="ARBA" id="ARBA00022989"/>
    </source>
</evidence>
<reference evidence="7 8" key="1">
    <citation type="submission" date="2024-10" db="EMBL/GenBank/DDBJ databases">
        <authorList>
            <person name="Kim D."/>
        </authorList>
    </citation>
    <scope>NUCLEOTIDE SEQUENCE [LARGE SCALE GENOMIC DNA]</scope>
    <source>
        <strain evidence="7">Taebaek</strain>
    </source>
</reference>
<comment type="subcellular location">
    <subcellularLocation>
        <location evidence="1">Membrane</location>
        <topology evidence="1">Multi-pass membrane protein</topology>
    </subcellularLocation>
</comment>
<evidence type="ECO:0000256" key="4">
    <source>
        <dbReference type="ARBA" id="ARBA00023136"/>
    </source>
</evidence>
<keyword evidence="4 5" id="KW-0472">Membrane</keyword>
<dbReference type="InterPro" id="IPR027417">
    <property type="entry name" value="P-loop_NTPase"/>
</dbReference>
<dbReference type="InterPro" id="IPR036640">
    <property type="entry name" value="ABC1_TM_sf"/>
</dbReference>
<sequence length="605" mass="68935">MPNETNSKDEFINWVINIKALQTPNWIGLPNNAEKVLLAERGQEFIRKMIKMSNDELAYEADDLEGNKQAPTWMVQFSAQCKSWLDALPQQLQHLRRTKENVCDPLFRFFEREINLGARLLSDIRRDLNELLSICCGDQKQNNHSRQLIAALVKRKRVPANWLQFSVPKDVTAHEWMRDFVQRIEQLKRLSLSKNLTYEEVWLGGLFVPEAYITATRQLISQTNGWSLEQMYMHVTKKKKGQLNATAFTLTDLRAIGCVLCESDKIKLKDEVHIFRFNTGNWHLAFVGLIGCSISGLAVPFFALVYAQIFSVFSEPLDQLQSDALFWAAMFLLVGFLNAFGFFISVFVPPLLLFLLLLILPFWANMLGRSGEALTKKLRTEAFRNLMRQDIAFFDDERHSTGKLCTRFATDTPNVRSKCRESGIGGGRKHPNGARSEQAAVLPPQIRLSFVCSPSCQYAPSAHLRVRVHLLSIVDLLHVRFAFWVGSLFVLNGIIRPASVFRVFFAIAFCGQSVGQISSFIPDVVKARLAGSLLFHLIEYPSLIDSLSDRGNDQKFAGHIQFHSVSFTYPSRPDISVLNRMSFEVKAGQTVAFSYKLFLHYLFLF</sequence>
<dbReference type="InterPro" id="IPR041228">
    <property type="entry name" value="Dynein_C"/>
</dbReference>
<keyword evidence="2 5" id="KW-0812">Transmembrane</keyword>
<dbReference type="Proteomes" id="UP001620645">
    <property type="component" value="Unassembled WGS sequence"/>
</dbReference>
<dbReference type="PANTHER" id="PTHR24221:SF557">
    <property type="entry name" value="P-GLYCOPROTEIN RELATED"/>
    <property type="match status" value="1"/>
</dbReference>
<organism evidence="7 8">
    <name type="scientific">Heterodera schachtii</name>
    <name type="common">Sugarbeet cyst nematode worm</name>
    <name type="synonym">Tylenchus schachtii</name>
    <dbReference type="NCBI Taxonomy" id="97005"/>
    <lineage>
        <taxon>Eukaryota</taxon>
        <taxon>Metazoa</taxon>
        <taxon>Ecdysozoa</taxon>
        <taxon>Nematoda</taxon>
        <taxon>Chromadorea</taxon>
        <taxon>Rhabditida</taxon>
        <taxon>Tylenchina</taxon>
        <taxon>Tylenchomorpha</taxon>
        <taxon>Tylenchoidea</taxon>
        <taxon>Heteroderidae</taxon>
        <taxon>Heteroderinae</taxon>
        <taxon>Heterodera</taxon>
    </lineage>
</organism>
<proteinExistence type="predicted"/>
<dbReference type="SUPFAM" id="SSF90123">
    <property type="entry name" value="ABC transporter transmembrane region"/>
    <property type="match status" value="2"/>
</dbReference>
<comment type="caution">
    <text evidence="7">The sequence shown here is derived from an EMBL/GenBank/DDBJ whole genome shotgun (WGS) entry which is preliminary data.</text>
</comment>
<feature type="transmembrane region" description="Helical" evidence="5">
    <location>
        <begin position="282"/>
        <end position="313"/>
    </location>
</feature>
<feature type="transmembrane region" description="Helical" evidence="5">
    <location>
        <begin position="351"/>
        <end position="368"/>
    </location>
</feature>
<dbReference type="AlphaFoldDB" id="A0ABD2IKS4"/>
<feature type="domain" description="ABC transmembrane type-1" evidence="6">
    <location>
        <begin position="286"/>
        <end position="417"/>
    </location>
</feature>
<dbReference type="FunFam" id="1.20.1270.280:FF:000004">
    <property type="entry name" value="Cytoplasmic dynein heavy chain 2"/>
    <property type="match status" value="1"/>
</dbReference>